<organism evidence="2 3">
    <name type="scientific">Silvimonas iriomotensis</name>
    <dbReference type="NCBI Taxonomy" id="449662"/>
    <lineage>
        <taxon>Bacteria</taxon>
        <taxon>Pseudomonadati</taxon>
        <taxon>Pseudomonadota</taxon>
        <taxon>Betaproteobacteria</taxon>
        <taxon>Neisseriales</taxon>
        <taxon>Chitinibacteraceae</taxon>
        <taxon>Silvimonas</taxon>
    </lineage>
</organism>
<protein>
    <submittedName>
        <fullName evidence="2">Chemotaxis protein CheW</fullName>
    </submittedName>
</protein>
<comment type="caution">
    <text evidence="2">The sequence shown here is derived from an EMBL/GenBank/DDBJ whole genome shotgun (WGS) entry which is preliminary data.</text>
</comment>
<dbReference type="RefSeq" id="WP_188704905.1">
    <property type="nucleotide sequence ID" value="NZ_BMLX01000003.1"/>
</dbReference>
<dbReference type="Proteomes" id="UP000637267">
    <property type="component" value="Unassembled WGS sequence"/>
</dbReference>
<dbReference type="PANTHER" id="PTHR22617:SF41">
    <property type="entry name" value="CHEMOTAXIS SIGNAL TRANSDUCTION SYSTEM ADAPTOR PROTEIN CHEW"/>
    <property type="match status" value="1"/>
</dbReference>
<evidence type="ECO:0000313" key="3">
    <source>
        <dbReference type="Proteomes" id="UP000637267"/>
    </source>
</evidence>
<accession>A0ABQ2PBH5</accession>
<evidence type="ECO:0000313" key="2">
    <source>
        <dbReference type="EMBL" id="GGP22728.1"/>
    </source>
</evidence>
<dbReference type="InterPro" id="IPR039315">
    <property type="entry name" value="CheW"/>
</dbReference>
<dbReference type="EMBL" id="BMLX01000003">
    <property type="protein sequence ID" value="GGP22728.1"/>
    <property type="molecule type" value="Genomic_DNA"/>
</dbReference>
<dbReference type="Gene3D" id="2.30.30.40">
    <property type="entry name" value="SH3 Domains"/>
    <property type="match status" value="1"/>
</dbReference>
<reference evidence="3" key="1">
    <citation type="journal article" date="2019" name="Int. J. Syst. Evol. Microbiol.">
        <title>The Global Catalogue of Microorganisms (GCM) 10K type strain sequencing project: providing services to taxonomists for standard genome sequencing and annotation.</title>
        <authorList>
            <consortium name="The Broad Institute Genomics Platform"/>
            <consortium name="The Broad Institute Genome Sequencing Center for Infectious Disease"/>
            <person name="Wu L."/>
            <person name="Ma J."/>
        </authorList>
    </citation>
    <scope>NUCLEOTIDE SEQUENCE [LARGE SCALE GENOMIC DNA]</scope>
    <source>
        <strain evidence="3">CGMCC 1.8859</strain>
    </source>
</reference>
<dbReference type="CDD" id="cd00732">
    <property type="entry name" value="CheW"/>
    <property type="match status" value="1"/>
</dbReference>
<feature type="domain" description="CheW-like" evidence="1">
    <location>
        <begin position="19"/>
        <end position="163"/>
    </location>
</feature>
<dbReference type="SUPFAM" id="SSF50341">
    <property type="entry name" value="CheW-like"/>
    <property type="match status" value="1"/>
</dbReference>
<dbReference type="InterPro" id="IPR002545">
    <property type="entry name" value="CheW-lke_dom"/>
</dbReference>
<gene>
    <name evidence="2" type="ORF">GCM10010970_27280</name>
</gene>
<dbReference type="PANTHER" id="PTHR22617">
    <property type="entry name" value="CHEMOTAXIS SENSOR HISTIDINE KINASE-RELATED"/>
    <property type="match status" value="1"/>
</dbReference>
<dbReference type="InterPro" id="IPR036061">
    <property type="entry name" value="CheW-like_dom_sf"/>
</dbReference>
<proteinExistence type="predicted"/>
<dbReference type="SMART" id="SM00260">
    <property type="entry name" value="CheW"/>
    <property type="match status" value="1"/>
</dbReference>
<evidence type="ECO:0000259" key="1">
    <source>
        <dbReference type="PROSITE" id="PS50851"/>
    </source>
</evidence>
<keyword evidence="3" id="KW-1185">Reference proteome</keyword>
<name>A0ABQ2PBH5_9NEIS</name>
<dbReference type="PROSITE" id="PS50851">
    <property type="entry name" value="CHEW"/>
    <property type="match status" value="1"/>
</dbReference>
<dbReference type="Pfam" id="PF01584">
    <property type="entry name" value="CheW"/>
    <property type="match status" value="1"/>
</dbReference>
<sequence>MTSPAPVTRTGTAAAAADAVQYLTFSLDGELFAVPIEHIREIIEFGGLTAVPLTPTFLRGVINLRGAVVPVVDLAARFGRSGTTIGKRTCIVILEVEAASRTLPVGVLVDTVNEVLSTDRSQIEPRPPFGARLRADFICGMFSQGERFVIVLDIQQVLSVEEMAGLIGLALEEHAA</sequence>
<dbReference type="Gene3D" id="2.40.50.180">
    <property type="entry name" value="CheA-289, Domain 4"/>
    <property type="match status" value="1"/>
</dbReference>